<proteinExistence type="inferred from homology"/>
<evidence type="ECO:0000313" key="9">
    <source>
        <dbReference type="EMBL" id="KAF2241159.1"/>
    </source>
</evidence>
<dbReference type="EC" id="2.7.12.2" evidence="6"/>
<dbReference type="RefSeq" id="XP_033676163.1">
    <property type="nucleotide sequence ID" value="XM_033825313.1"/>
</dbReference>
<dbReference type="PANTHER" id="PTHR48013:SF25">
    <property type="entry name" value="MAP KINASE KINASE PBS2"/>
    <property type="match status" value="1"/>
</dbReference>
<dbReference type="InterPro" id="IPR000719">
    <property type="entry name" value="Prot_kinase_dom"/>
</dbReference>
<evidence type="ECO:0000313" key="10">
    <source>
        <dbReference type="Proteomes" id="UP000800094"/>
    </source>
</evidence>
<feature type="compositionally biased region" description="Low complexity" evidence="7">
    <location>
        <begin position="648"/>
        <end position="663"/>
    </location>
</feature>
<dbReference type="Gene3D" id="3.30.200.20">
    <property type="entry name" value="Phosphorylase Kinase, domain 1"/>
    <property type="match status" value="2"/>
</dbReference>
<feature type="compositionally biased region" description="Low complexity" evidence="7">
    <location>
        <begin position="134"/>
        <end position="144"/>
    </location>
</feature>
<sequence>MAAAPSTPGDDFDSDSPFDSPSPSSPSPPVPSEIRPNASPRTSLDHARPAPRSISTSGATANMTTSSTPLGNINAARNPRPPNAPTISSRGSGLNVSQDILARIQAVHLGRQGAPPGGAPRPNVMSPPAGGPVAGNPGPASSGGPLIGNPGGVPANFRLPPTRPDMANFQSAPAVPGRVGRPPKPSLAEKRGLRLPGGLPGTTSSSNGSATPAGRKKPGLSLSQMNGDQAQNGPPKKQETMLDKYAEYIDTKTGSLKFKGKAILNSDGVQFSSGTTFNISLDEVDTLDELGKGNYGTVYKVRHSRPRMRRPGQGLAGNKAPPGSPSRKDFDDESSPTNAKPSGGTGVVMAMKEIRLELDDAKFAAIIMELDILHRCVSPYIIDFYGAFFQEGAVYICIEFMDGGSIDKLYGDGIPESVLRKITYATTMGLKSLKDEHNIIHRDVKPTNILMNTRGQIKICDFGVSGNLVASIAKTNIGCQSYMAPERISSGGIAQAGANPGGGTYSVQSDIWSLGLTIIECALGRYPYPPETYNNIFSQLSAIVDGEPPDLPEEGFSEAARNFVRGCLNKIPNLRPTYAMLLQHAWLAPLAKPETIAEEDEEEAEAAAATDSESHTSKGSPEPIEVVADQEVADWVKEALEKRRQGKLGKAPKPALHAAPLDAVSSPSHNGVNSLDVPPQETTVST</sequence>
<dbReference type="FunFam" id="1.10.510.10:FF:000433">
    <property type="entry name" value="MAP kinase kinase PBS2"/>
    <property type="match status" value="1"/>
</dbReference>
<evidence type="ECO:0000256" key="2">
    <source>
        <dbReference type="ARBA" id="ARBA00022741"/>
    </source>
</evidence>
<keyword evidence="3 9" id="KW-0418">Kinase</keyword>
<feature type="compositionally biased region" description="Polar residues" evidence="7">
    <location>
        <begin position="53"/>
        <end position="71"/>
    </location>
</feature>
<feature type="region of interest" description="Disordered" evidence="7">
    <location>
        <begin position="302"/>
        <end position="345"/>
    </location>
</feature>
<dbReference type="OrthoDB" id="10252354at2759"/>
<feature type="region of interest" description="Disordered" evidence="7">
    <location>
        <begin position="107"/>
        <end position="240"/>
    </location>
</feature>
<dbReference type="AlphaFoldDB" id="A0A6A6HTC9"/>
<keyword evidence="1" id="KW-0808">Transferase</keyword>
<feature type="region of interest" description="Disordered" evidence="7">
    <location>
        <begin position="596"/>
        <end position="630"/>
    </location>
</feature>
<dbReference type="Gene3D" id="1.10.510.10">
    <property type="entry name" value="Transferase(Phosphotransferase) domain 1"/>
    <property type="match status" value="1"/>
</dbReference>
<accession>A0A6A6HTC9</accession>
<keyword evidence="4" id="KW-0067">ATP-binding</keyword>
<dbReference type="InterPro" id="IPR011009">
    <property type="entry name" value="Kinase-like_dom_sf"/>
</dbReference>
<evidence type="ECO:0000259" key="8">
    <source>
        <dbReference type="PROSITE" id="PS50011"/>
    </source>
</evidence>
<name>A0A6A6HTC9_9PLEO</name>
<dbReference type="GO" id="GO:0005524">
    <property type="term" value="F:ATP binding"/>
    <property type="evidence" value="ECO:0007669"/>
    <property type="project" value="UniProtKB-KW"/>
</dbReference>
<dbReference type="EMBL" id="ML987213">
    <property type="protein sequence ID" value="KAF2241159.1"/>
    <property type="molecule type" value="Genomic_DNA"/>
</dbReference>
<keyword evidence="10" id="KW-1185">Reference proteome</keyword>
<feature type="compositionally biased region" description="Low complexity" evidence="7">
    <location>
        <begin position="110"/>
        <end position="128"/>
    </location>
</feature>
<feature type="region of interest" description="Disordered" evidence="7">
    <location>
        <begin position="644"/>
        <end position="686"/>
    </location>
</feature>
<feature type="compositionally biased region" description="Polar residues" evidence="7">
    <location>
        <begin position="221"/>
        <end position="232"/>
    </location>
</feature>
<protein>
    <recommendedName>
        <fullName evidence="6">mitogen-activated protein kinase kinase</fullName>
        <ecNumber evidence="6">2.7.12.2</ecNumber>
    </recommendedName>
</protein>
<dbReference type="Proteomes" id="UP000800094">
    <property type="component" value="Unassembled WGS sequence"/>
</dbReference>
<dbReference type="Pfam" id="PF00069">
    <property type="entry name" value="Pkinase"/>
    <property type="match status" value="1"/>
</dbReference>
<dbReference type="PROSITE" id="PS50011">
    <property type="entry name" value="PROTEIN_KINASE_DOM"/>
    <property type="match status" value="1"/>
</dbReference>
<dbReference type="GO" id="GO:0004708">
    <property type="term" value="F:MAP kinase kinase activity"/>
    <property type="evidence" value="ECO:0007669"/>
    <property type="project" value="UniProtKB-EC"/>
</dbReference>
<gene>
    <name evidence="9" type="ORF">BU26DRAFT_469275</name>
</gene>
<dbReference type="SUPFAM" id="SSF56112">
    <property type="entry name" value="Protein kinase-like (PK-like)"/>
    <property type="match status" value="1"/>
</dbReference>
<evidence type="ECO:0000256" key="1">
    <source>
        <dbReference type="ARBA" id="ARBA00022679"/>
    </source>
</evidence>
<organism evidence="9 10">
    <name type="scientific">Trematosphaeria pertusa</name>
    <dbReference type="NCBI Taxonomy" id="390896"/>
    <lineage>
        <taxon>Eukaryota</taxon>
        <taxon>Fungi</taxon>
        <taxon>Dikarya</taxon>
        <taxon>Ascomycota</taxon>
        <taxon>Pezizomycotina</taxon>
        <taxon>Dothideomycetes</taxon>
        <taxon>Pleosporomycetidae</taxon>
        <taxon>Pleosporales</taxon>
        <taxon>Massarineae</taxon>
        <taxon>Trematosphaeriaceae</taxon>
        <taxon>Trematosphaeria</taxon>
    </lineage>
</organism>
<evidence type="ECO:0000256" key="3">
    <source>
        <dbReference type="ARBA" id="ARBA00022777"/>
    </source>
</evidence>
<reference evidence="9" key="1">
    <citation type="journal article" date="2020" name="Stud. Mycol.">
        <title>101 Dothideomycetes genomes: a test case for predicting lifestyles and emergence of pathogens.</title>
        <authorList>
            <person name="Haridas S."/>
            <person name="Albert R."/>
            <person name="Binder M."/>
            <person name="Bloem J."/>
            <person name="Labutti K."/>
            <person name="Salamov A."/>
            <person name="Andreopoulos B."/>
            <person name="Baker S."/>
            <person name="Barry K."/>
            <person name="Bills G."/>
            <person name="Bluhm B."/>
            <person name="Cannon C."/>
            <person name="Castanera R."/>
            <person name="Culley D."/>
            <person name="Daum C."/>
            <person name="Ezra D."/>
            <person name="Gonzalez J."/>
            <person name="Henrissat B."/>
            <person name="Kuo A."/>
            <person name="Liang C."/>
            <person name="Lipzen A."/>
            <person name="Lutzoni F."/>
            <person name="Magnuson J."/>
            <person name="Mondo S."/>
            <person name="Nolan M."/>
            <person name="Ohm R."/>
            <person name="Pangilinan J."/>
            <person name="Park H.-J."/>
            <person name="Ramirez L."/>
            <person name="Alfaro M."/>
            <person name="Sun H."/>
            <person name="Tritt A."/>
            <person name="Yoshinaga Y."/>
            <person name="Zwiers L.-H."/>
            <person name="Turgeon B."/>
            <person name="Goodwin S."/>
            <person name="Spatafora J."/>
            <person name="Crous P."/>
            <person name="Grigoriev I."/>
        </authorList>
    </citation>
    <scope>NUCLEOTIDE SEQUENCE</scope>
    <source>
        <strain evidence="9">CBS 122368</strain>
    </source>
</reference>
<dbReference type="PROSITE" id="PS00108">
    <property type="entry name" value="PROTEIN_KINASE_ST"/>
    <property type="match status" value="1"/>
</dbReference>
<dbReference type="SMART" id="SM00220">
    <property type="entry name" value="S_TKc"/>
    <property type="match status" value="1"/>
</dbReference>
<dbReference type="InterPro" id="IPR008271">
    <property type="entry name" value="Ser/Thr_kinase_AS"/>
</dbReference>
<feature type="region of interest" description="Disordered" evidence="7">
    <location>
        <begin position="1"/>
        <end position="94"/>
    </location>
</feature>
<evidence type="ECO:0000256" key="4">
    <source>
        <dbReference type="ARBA" id="ARBA00022840"/>
    </source>
</evidence>
<comment type="similarity">
    <text evidence="5">Belongs to the protein kinase superfamily. STE Ser/Thr protein kinase family. MAP kinase kinase subfamily.</text>
</comment>
<evidence type="ECO:0000256" key="6">
    <source>
        <dbReference type="ARBA" id="ARBA00038999"/>
    </source>
</evidence>
<feature type="domain" description="Protein kinase" evidence="8">
    <location>
        <begin position="284"/>
        <end position="587"/>
    </location>
</feature>
<dbReference type="GO" id="GO:0071474">
    <property type="term" value="P:cellular hyperosmotic response"/>
    <property type="evidence" value="ECO:0007669"/>
    <property type="project" value="TreeGrafter"/>
</dbReference>
<dbReference type="GeneID" id="54578643"/>
<dbReference type="PANTHER" id="PTHR48013">
    <property type="entry name" value="DUAL SPECIFICITY MITOGEN-ACTIVATED PROTEIN KINASE KINASE 5-RELATED"/>
    <property type="match status" value="1"/>
</dbReference>
<evidence type="ECO:0000256" key="7">
    <source>
        <dbReference type="SAM" id="MobiDB-lite"/>
    </source>
</evidence>
<feature type="compositionally biased region" description="Acidic residues" evidence="7">
    <location>
        <begin position="596"/>
        <end position="605"/>
    </location>
</feature>
<evidence type="ECO:0000256" key="5">
    <source>
        <dbReference type="ARBA" id="ARBA00038035"/>
    </source>
</evidence>
<keyword evidence="2" id="KW-0547">Nucleotide-binding</keyword>